<dbReference type="InterPro" id="IPR013087">
    <property type="entry name" value="Znf_C2H2_type"/>
</dbReference>
<feature type="region of interest" description="Disordered" evidence="2">
    <location>
        <begin position="146"/>
        <end position="181"/>
    </location>
</feature>
<evidence type="ECO:0000256" key="2">
    <source>
        <dbReference type="SAM" id="MobiDB-lite"/>
    </source>
</evidence>
<feature type="domain" description="C2H2-type" evidence="3">
    <location>
        <begin position="186"/>
        <end position="213"/>
    </location>
</feature>
<protein>
    <recommendedName>
        <fullName evidence="3">C2H2-type domain-containing protein</fullName>
    </recommendedName>
</protein>
<dbReference type="HOGENOM" id="CLU_953636_0_0_1"/>
<evidence type="ECO:0000313" key="5">
    <source>
        <dbReference type="Proteomes" id="UP000054097"/>
    </source>
</evidence>
<reference evidence="5" key="2">
    <citation type="submission" date="2015-01" db="EMBL/GenBank/DDBJ databases">
        <title>Evolutionary Origins and Diversification of the Mycorrhizal Mutualists.</title>
        <authorList>
            <consortium name="DOE Joint Genome Institute"/>
            <consortium name="Mycorrhizal Genomics Consortium"/>
            <person name="Kohler A."/>
            <person name="Kuo A."/>
            <person name="Nagy L.G."/>
            <person name="Floudas D."/>
            <person name="Copeland A."/>
            <person name="Barry K.W."/>
            <person name="Cichocki N."/>
            <person name="Veneault-Fourrey C."/>
            <person name="LaButti K."/>
            <person name="Lindquist E.A."/>
            <person name="Lipzen A."/>
            <person name="Lundell T."/>
            <person name="Morin E."/>
            <person name="Murat C."/>
            <person name="Riley R."/>
            <person name="Ohm R."/>
            <person name="Sun H."/>
            <person name="Tunlid A."/>
            <person name="Henrissat B."/>
            <person name="Grigoriev I.V."/>
            <person name="Hibbett D.S."/>
            <person name="Martin F."/>
        </authorList>
    </citation>
    <scope>NUCLEOTIDE SEQUENCE [LARGE SCALE GENOMIC DNA]</scope>
    <source>
        <strain evidence="5">MAFF 305830</strain>
    </source>
</reference>
<keyword evidence="1" id="KW-0862">Zinc</keyword>
<dbReference type="Proteomes" id="UP000054097">
    <property type="component" value="Unassembled WGS sequence"/>
</dbReference>
<dbReference type="AlphaFoldDB" id="A0A0C2WJB4"/>
<evidence type="ECO:0000256" key="1">
    <source>
        <dbReference type="PROSITE-ProRule" id="PRU00042"/>
    </source>
</evidence>
<evidence type="ECO:0000313" key="4">
    <source>
        <dbReference type="EMBL" id="KIM26438.1"/>
    </source>
</evidence>
<keyword evidence="1" id="KW-0479">Metal-binding</keyword>
<feature type="compositionally biased region" description="Polar residues" evidence="2">
    <location>
        <begin position="162"/>
        <end position="174"/>
    </location>
</feature>
<proteinExistence type="predicted"/>
<evidence type="ECO:0000259" key="3">
    <source>
        <dbReference type="PROSITE" id="PS50157"/>
    </source>
</evidence>
<name>A0A0C2WJB4_SERVB</name>
<reference evidence="4 5" key="1">
    <citation type="submission" date="2014-04" db="EMBL/GenBank/DDBJ databases">
        <authorList>
            <consortium name="DOE Joint Genome Institute"/>
            <person name="Kuo A."/>
            <person name="Zuccaro A."/>
            <person name="Kohler A."/>
            <person name="Nagy L.G."/>
            <person name="Floudas D."/>
            <person name="Copeland A."/>
            <person name="Barry K.W."/>
            <person name="Cichocki N."/>
            <person name="Veneault-Fourrey C."/>
            <person name="LaButti K."/>
            <person name="Lindquist E.A."/>
            <person name="Lipzen A."/>
            <person name="Lundell T."/>
            <person name="Morin E."/>
            <person name="Murat C."/>
            <person name="Sun H."/>
            <person name="Tunlid A."/>
            <person name="Henrissat B."/>
            <person name="Grigoriev I.V."/>
            <person name="Hibbett D.S."/>
            <person name="Martin F."/>
            <person name="Nordberg H.P."/>
            <person name="Cantor M.N."/>
            <person name="Hua S.X."/>
        </authorList>
    </citation>
    <scope>NUCLEOTIDE SEQUENCE [LARGE SCALE GENOMIC DNA]</scope>
    <source>
        <strain evidence="4 5">MAFF 305830</strain>
    </source>
</reference>
<gene>
    <name evidence="4" type="ORF">M408DRAFT_9877</name>
</gene>
<sequence length="292" mass="32302">MDYSRLSVNNSRMVTYVWDEPKANLVEEANGGGRDSVQFNNFVAYTGTTSESTFVQDAPGQMYGHALQQRERVPYFDAPLGIPPTDTSWVPMDPPAYLNDQFSTYLTDLSTGTPNAYPGGPIIQNYPAYQAGPYASFYDPFTNLTTTPAPTAGENLAAGPAHSSQGQMTQSQPPASGPQARRRKMHACKGCPKLFDRKNRAHDHAYKDRGESPYYCGGKCGNSEWYVEYISSAPNHSLTGTSDVTSWSREHLMEHINREMVECPGCSRSITKKNVARHLKESCARSASTRLF</sequence>
<accession>A0A0C2WJB4</accession>
<dbReference type="PROSITE" id="PS50157">
    <property type="entry name" value="ZINC_FINGER_C2H2_2"/>
    <property type="match status" value="1"/>
</dbReference>
<dbReference type="GO" id="GO:0008270">
    <property type="term" value="F:zinc ion binding"/>
    <property type="evidence" value="ECO:0007669"/>
    <property type="project" value="UniProtKB-KW"/>
</dbReference>
<keyword evidence="1" id="KW-0863">Zinc-finger</keyword>
<dbReference type="EMBL" id="KN824306">
    <property type="protein sequence ID" value="KIM26438.1"/>
    <property type="molecule type" value="Genomic_DNA"/>
</dbReference>
<keyword evidence="5" id="KW-1185">Reference proteome</keyword>
<organism evidence="4 5">
    <name type="scientific">Serendipita vermifera MAFF 305830</name>
    <dbReference type="NCBI Taxonomy" id="933852"/>
    <lineage>
        <taxon>Eukaryota</taxon>
        <taxon>Fungi</taxon>
        <taxon>Dikarya</taxon>
        <taxon>Basidiomycota</taxon>
        <taxon>Agaricomycotina</taxon>
        <taxon>Agaricomycetes</taxon>
        <taxon>Sebacinales</taxon>
        <taxon>Serendipitaceae</taxon>
        <taxon>Serendipita</taxon>
    </lineage>
</organism>